<feature type="coiled-coil region" evidence="1">
    <location>
        <begin position="401"/>
        <end position="448"/>
    </location>
</feature>
<evidence type="ECO:0000313" key="2">
    <source>
        <dbReference type="EMBL" id="MFC1421293.1"/>
    </source>
</evidence>
<proteinExistence type="predicted"/>
<organism evidence="2 3">
    <name type="scientific">Streptacidiphilus cavernicola</name>
    <dbReference type="NCBI Taxonomy" id="3342716"/>
    <lineage>
        <taxon>Bacteria</taxon>
        <taxon>Bacillati</taxon>
        <taxon>Actinomycetota</taxon>
        <taxon>Actinomycetes</taxon>
        <taxon>Kitasatosporales</taxon>
        <taxon>Streptomycetaceae</taxon>
        <taxon>Streptacidiphilus</taxon>
    </lineage>
</organism>
<reference evidence="2 3" key="1">
    <citation type="submission" date="2024-09" db="EMBL/GenBank/DDBJ databases">
        <authorList>
            <person name="Lee S.D."/>
        </authorList>
    </citation>
    <scope>NUCLEOTIDE SEQUENCE [LARGE SCALE GENOMIC DNA]</scope>
    <source>
        <strain evidence="2 3">N8-3</strain>
    </source>
</reference>
<dbReference type="Proteomes" id="UP001592531">
    <property type="component" value="Unassembled WGS sequence"/>
</dbReference>
<keyword evidence="1" id="KW-0175">Coiled coil</keyword>
<accession>A0ABV6W5M0</accession>
<evidence type="ECO:0000313" key="3">
    <source>
        <dbReference type="Proteomes" id="UP001592531"/>
    </source>
</evidence>
<dbReference type="InterPro" id="IPR027417">
    <property type="entry name" value="P-loop_NTPase"/>
</dbReference>
<keyword evidence="3" id="KW-1185">Reference proteome</keyword>
<evidence type="ECO:0000256" key="1">
    <source>
        <dbReference type="SAM" id="Coils"/>
    </source>
</evidence>
<sequence>MARSYIVESEQFLVGDVWQGHRYSSPLTLVVGESGAGKSAGLEVLWYAVGLTSVKVMPAVRSCACVRVVFRIDDVRWQVTRSTQSTGGEVEFVNLSDAGRPAVPVPVTGKNGQQSAAEFFQELLGIPLLGHAAGRLGMTQLLPWMYLRQATLTTQYLGGLSSAQRRLAGRTLLGAHDAAVERLREIHAAKKQAWQTSKGLLDKLNAARAERDLPDHTDLDTTHAQWTAQHTERTQQTREAGALLRRLAAQHQALVDKAKQCGPAQDAARRAADESEKTLRAMVGAEREAAGRLSALREVAGEPTGCPQCGKALVLEGLAPDQCPVCKEPDADRTQRARAAAARITSASRTLDQAVAASRRATETAAGARARAAEADLAVRSAYAAAEEFENSTVAPQRARVLELEAQSRELAARLEQLVEHLKELAVIKELTRDLPALDEARKAAKQEWEVAEKDVDVHVKLLTERWSSFFLARMQSCDPRVRSAFIDPEDFSSNVDGHDFDSQVVAGARLGIINMNAALSLRDVGREVPSMLVPQFLAIDSPLSGLGSHGEDARIAANVMRMLSEAAITCDRQGRPPQLIIAVNDPQAQPATGVREIHISKASGFIPGLPSQDPHE</sequence>
<protein>
    <recommendedName>
        <fullName evidence="4">Rad50/SbcC-type AAA domain-containing protein</fullName>
    </recommendedName>
</protein>
<comment type="caution">
    <text evidence="2">The sequence shown here is derived from an EMBL/GenBank/DDBJ whole genome shotgun (WGS) entry which is preliminary data.</text>
</comment>
<name>A0ABV6W5M0_9ACTN</name>
<evidence type="ECO:0008006" key="4">
    <source>
        <dbReference type="Google" id="ProtNLM"/>
    </source>
</evidence>
<dbReference type="SUPFAM" id="SSF52540">
    <property type="entry name" value="P-loop containing nucleoside triphosphate hydrolases"/>
    <property type="match status" value="1"/>
</dbReference>
<dbReference type="EMBL" id="JBHFAB010000037">
    <property type="protein sequence ID" value="MFC1421293.1"/>
    <property type="molecule type" value="Genomic_DNA"/>
</dbReference>
<gene>
    <name evidence="2" type="ORF">ACEZDE_32320</name>
</gene>
<dbReference type="Gene3D" id="3.40.50.300">
    <property type="entry name" value="P-loop containing nucleotide triphosphate hydrolases"/>
    <property type="match status" value="1"/>
</dbReference>
<dbReference type="RefSeq" id="WP_380544232.1">
    <property type="nucleotide sequence ID" value="NZ_JBHFAB010000037.1"/>
</dbReference>